<gene>
    <name evidence="4" type="ORF">U9M48_022275</name>
</gene>
<dbReference type="PANTHER" id="PTHR11247">
    <property type="entry name" value="PALMITOYL-PROTEIN THIOESTERASE/DOLICHYLDIPHOSPHATASE 1"/>
    <property type="match status" value="1"/>
</dbReference>
<name>A0AAQ3TLL4_PASNO</name>
<keyword evidence="2" id="KW-1133">Transmembrane helix</keyword>
<keyword evidence="2" id="KW-0812">Transmembrane</keyword>
<feature type="transmembrane region" description="Helical" evidence="2">
    <location>
        <begin position="183"/>
        <end position="200"/>
    </location>
</feature>
<organism evidence="4 5">
    <name type="scientific">Paspalum notatum var. saurae</name>
    <dbReference type="NCBI Taxonomy" id="547442"/>
    <lineage>
        <taxon>Eukaryota</taxon>
        <taxon>Viridiplantae</taxon>
        <taxon>Streptophyta</taxon>
        <taxon>Embryophyta</taxon>
        <taxon>Tracheophyta</taxon>
        <taxon>Spermatophyta</taxon>
        <taxon>Magnoliopsida</taxon>
        <taxon>Liliopsida</taxon>
        <taxon>Poales</taxon>
        <taxon>Poaceae</taxon>
        <taxon>PACMAD clade</taxon>
        <taxon>Panicoideae</taxon>
        <taxon>Andropogonodae</taxon>
        <taxon>Paspaleae</taxon>
        <taxon>Paspalinae</taxon>
        <taxon>Paspalum</taxon>
    </lineage>
</organism>
<dbReference type="FunFam" id="1.20.144.10:FF:000026">
    <property type="entry name" value="Lipid phosphate phosphatase epsilon 2 chloroplastic"/>
    <property type="match status" value="1"/>
</dbReference>
<dbReference type="PANTHER" id="PTHR11247:SF40">
    <property type="entry name" value="LIPID PHOSPHATE PHOSPHATASE EPSILON 1, CHLOROPLASTIC"/>
    <property type="match status" value="1"/>
</dbReference>
<keyword evidence="5" id="KW-1185">Reference proteome</keyword>
<reference evidence="4 5" key="1">
    <citation type="submission" date="2024-02" db="EMBL/GenBank/DDBJ databases">
        <title>High-quality chromosome-scale genome assembly of Pensacola bahiagrass (Paspalum notatum Flugge var. saurae).</title>
        <authorList>
            <person name="Vega J.M."/>
            <person name="Podio M."/>
            <person name="Orjuela J."/>
            <person name="Siena L.A."/>
            <person name="Pessino S.C."/>
            <person name="Combes M.C."/>
            <person name="Mariac C."/>
            <person name="Albertini E."/>
            <person name="Pupilli F."/>
            <person name="Ortiz J.P.A."/>
            <person name="Leblanc O."/>
        </authorList>
    </citation>
    <scope>NUCLEOTIDE SEQUENCE [LARGE SCALE GENOMIC DNA]</scope>
    <source>
        <strain evidence="4">R1</strain>
        <tissue evidence="4">Leaf</tissue>
    </source>
</reference>
<keyword evidence="2" id="KW-0472">Membrane</keyword>
<dbReference type="GO" id="GO:0006487">
    <property type="term" value="P:protein N-linked glycosylation"/>
    <property type="evidence" value="ECO:0007669"/>
    <property type="project" value="TreeGrafter"/>
</dbReference>
<dbReference type="Gene3D" id="1.20.144.10">
    <property type="entry name" value="Phosphatidic acid phosphatase type 2/haloperoxidase"/>
    <property type="match status" value="1"/>
</dbReference>
<dbReference type="Proteomes" id="UP001341281">
    <property type="component" value="Chromosome 05"/>
</dbReference>
<sequence>MAGLLLRAPLPRRCLIASISRPPHFKDRFFLPRTRRLPRLQLGAQMAEMTSVGSGGEEPPTVGVSMESDPILEAEALSGPRREASWRAPVEAALNQMSKWLVSGPYFFAVIWKQDAEMMWVLLGALANSLLSVVLKKMLNHERPAPDLRSDPGMPSSHSQFMFFTSTILVLSMYYWFGINYPTMLLGPATLTMATYLSWLRVSHRLHTLNQVMVGAVVGSAFGALWLVLWHSFVQEAFASSLLVRIAVILGAAVFYVSFIIYTIRHWLKDEWRTP</sequence>
<dbReference type="SMART" id="SM00014">
    <property type="entry name" value="acidPPc"/>
    <property type="match status" value="1"/>
</dbReference>
<evidence type="ECO:0000313" key="4">
    <source>
        <dbReference type="EMBL" id="WVZ74045.1"/>
    </source>
</evidence>
<feature type="transmembrane region" description="Helical" evidence="2">
    <location>
        <begin position="118"/>
        <end position="139"/>
    </location>
</feature>
<dbReference type="GO" id="GO:0005789">
    <property type="term" value="C:endoplasmic reticulum membrane"/>
    <property type="evidence" value="ECO:0007669"/>
    <property type="project" value="TreeGrafter"/>
</dbReference>
<proteinExistence type="predicted"/>
<evidence type="ECO:0000313" key="5">
    <source>
        <dbReference type="Proteomes" id="UP001341281"/>
    </source>
</evidence>
<feature type="transmembrane region" description="Helical" evidence="2">
    <location>
        <begin position="212"/>
        <end position="230"/>
    </location>
</feature>
<accession>A0AAQ3TLL4</accession>
<dbReference type="EMBL" id="CP144749">
    <property type="protein sequence ID" value="WVZ74045.1"/>
    <property type="molecule type" value="Genomic_DNA"/>
</dbReference>
<protein>
    <recommendedName>
        <fullName evidence="3">Phosphatidic acid phosphatase type 2/haloperoxidase domain-containing protein</fullName>
    </recommendedName>
</protein>
<keyword evidence="1" id="KW-0378">Hydrolase</keyword>
<feature type="domain" description="Phosphatidic acid phosphatase type 2/haloperoxidase" evidence="3">
    <location>
        <begin position="118"/>
        <end position="227"/>
    </location>
</feature>
<dbReference type="SUPFAM" id="SSF48317">
    <property type="entry name" value="Acid phosphatase/Vanadium-dependent haloperoxidase"/>
    <property type="match status" value="1"/>
</dbReference>
<dbReference type="InterPro" id="IPR036938">
    <property type="entry name" value="PAP2/HPO_sf"/>
</dbReference>
<evidence type="ECO:0000256" key="2">
    <source>
        <dbReference type="SAM" id="Phobius"/>
    </source>
</evidence>
<dbReference type="GO" id="GO:0047874">
    <property type="term" value="F:dolichyldiphosphatase activity"/>
    <property type="evidence" value="ECO:0007669"/>
    <property type="project" value="TreeGrafter"/>
</dbReference>
<dbReference type="Pfam" id="PF01569">
    <property type="entry name" value="PAP2"/>
    <property type="match status" value="1"/>
</dbReference>
<dbReference type="InterPro" id="IPR000326">
    <property type="entry name" value="PAP2/HPO"/>
</dbReference>
<dbReference type="AlphaFoldDB" id="A0AAQ3TLL4"/>
<feature type="transmembrane region" description="Helical" evidence="2">
    <location>
        <begin position="242"/>
        <end position="264"/>
    </location>
</feature>
<evidence type="ECO:0000259" key="3">
    <source>
        <dbReference type="SMART" id="SM00014"/>
    </source>
</evidence>
<evidence type="ECO:0000256" key="1">
    <source>
        <dbReference type="ARBA" id="ARBA00022801"/>
    </source>
</evidence>
<dbReference type="GO" id="GO:0008610">
    <property type="term" value="P:lipid biosynthetic process"/>
    <property type="evidence" value="ECO:0007669"/>
    <property type="project" value="TreeGrafter"/>
</dbReference>